<name>A0ACB0Z4P5_MELEN</name>
<evidence type="ECO:0000313" key="1">
    <source>
        <dbReference type="EMBL" id="CAK5073456.1"/>
    </source>
</evidence>
<sequence>MILERKKPSLPLGKKKPPPFTPKTPTSKHTQQQSTRYRPNPPLPITRLIHLYKNDLDPLSSSY</sequence>
<accession>A0ACB0Z4P5</accession>
<dbReference type="EMBL" id="CAVMJV010000023">
    <property type="protein sequence ID" value="CAK5073456.1"/>
    <property type="molecule type" value="Genomic_DNA"/>
</dbReference>
<keyword evidence="2" id="KW-1185">Reference proteome</keyword>
<proteinExistence type="predicted"/>
<dbReference type="Proteomes" id="UP001497535">
    <property type="component" value="Unassembled WGS sequence"/>
</dbReference>
<comment type="caution">
    <text evidence="1">The sequence shown here is derived from an EMBL/GenBank/DDBJ whole genome shotgun (WGS) entry which is preliminary data.</text>
</comment>
<evidence type="ECO:0000313" key="2">
    <source>
        <dbReference type="Proteomes" id="UP001497535"/>
    </source>
</evidence>
<organism evidence="1 2">
    <name type="scientific">Meloidogyne enterolobii</name>
    <name type="common">Root-knot nematode worm</name>
    <name type="synonym">Meloidogyne mayaguensis</name>
    <dbReference type="NCBI Taxonomy" id="390850"/>
    <lineage>
        <taxon>Eukaryota</taxon>
        <taxon>Metazoa</taxon>
        <taxon>Ecdysozoa</taxon>
        <taxon>Nematoda</taxon>
        <taxon>Chromadorea</taxon>
        <taxon>Rhabditida</taxon>
        <taxon>Tylenchina</taxon>
        <taxon>Tylenchomorpha</taxon>
        <taxon>Tylenchoidea</taxon>
        <taxon>Meloidogynidae</taxon>
        <taxon>Meloidogyninae</taxon>
        <taxon>Meloidogyne</taxon>
    </lineage>
</organism>
<gene>
    <name evidence="1" type="ORF">MENTE1834_LOCUS20127</name>
</gene>
<protein>
    <submittedName>
        <fullName evidence="1">Uncharacterized protein</fullName>
    </submittedName>
</protein>
<reference evidence="1" key="1">
    <citation type="submission" date="2023-11" db="EMBL/GenBank/DDBJ databases">
        <authorList>
            <person name="Poullet M."/>
        </authorList>
    </citation>
    <scope>NUCLEOTIDE SEQUENCE</scope>
    <source>
        <strain evidence="1">E1834</strain>
    </source>
</reference>